<dbReference type="Proteomes" id="UP001430149">
    <property type="component" value="Unassembled WGS sequence"/>
</dbReference>
<proteinExistence type="predicted"/>
<reference evidence="4" key="1">
    <citation type="submission" date="2020-10" db="EMBL/GenBank/DDBJ databases">
        <title>Phylogeny of dyella-like bacteria.</title>
        <authorList>
            <person name="Fu J."/>
        </authorList>
    </citation>
    <scope>NUCLEOTIDE SEQUENCE</scope>
    <source>
        <strain evidence="4">DHOC52</strain>
    </source>
</reference>
<sequence>MSEKTEQPTDRRLKDAAEKGDLPRSQSFVTGFGMLAWWLALPAGASVAFGGLLSYARRLLSLQVMRDEPAAGRFFLQVLAAGLVIPCVISMVMAFGLGWLQTRGRIASKRSWFDLKRLNPLSGIKQMFSLQRLLGIVMGLIRTVIIVLISFYLGRGLLSDLQHMPTDRRLWTDIFMYALSVSWKAFGMIVVACACLGMADFLMQLRLWIRRNKMSKEEVKREYRDREGDPHVKAVRKSIHREMT</sequence>
<evidence type="ECO:0000313" key="5">
    <source>
        <dbReference type="Proteomes" id="UP001430149"/>
    </source>
</evidence>
<keyword evidence="5" id="KW-1185">Reference proteome</keyword>
<dbReference type="EMBL" id="JADIKE010000037">
    <property type="protein sequence ID" value="MBM7126778.1"/>
    <property type="molecule type" value="Genomic_DNA"/>
</dbReference>
<dbReference type="PRINTS" id="PR00950">
    <property type="entry name" value="TYPE3IMSPROT"/>
</dbReference>
<keyword evidence="2" id="KW-0653">Protein transport</keyword>
<dbReference type="PANTHER" id="PTHR30531">
    <property type="entry name" value="FLAGELLAR BIOSYNTHETIC PROTEIN FLHB"/>
    <property type="match status" value="1"/>
</dbReference>
<evidence type="ECO:0000256" key="1">
    <source>
        <dbReference type="ARBA" id="ARBA00021622"/>
    </source>
</evidence>
<dbReference type="InterPro" id="IPR006135">
    <property type="entry name" value="T3SS_substrate_exporter"/>
</dbReference>
<comment type="caution">
    <text evidence="4">The sequence shown here is derived from an EMBL/GenBank/DDBJ whole genome shotgun (WGS) entry which is preliminary data.</text>
</comment>
<keyword evidence="3" id="KW-0472">Membrane</keyword>
<keyword evidence="3" id="KW-0812">Transmembrane</keyword>
<feature type="transmembrane region" description="Helical" evidence="3">
    <location>
        <begin position="28"/>
        <end position="54"/>
    </location>
</feature>
<keyword evidence="2" id="KW-0813">Transport</keyword>
<dbReference type="RefSeq" id="WP_204683300.1">
    <property type="nucleotide sequence ID" value="NZ_BSNR01000004.1"/>
</dbReference>
<gene>
    <name evidence="4" type="ORF">ISP19_15475</name>
</gene>
<feature type="transmembrane region" description="Helical" evidence="3">
    <location>
        <begin position="74"/>
        <end position="100"/>
    </location>
</feature>
<accession>A0ABS2K7E8</accession>
<name>A0ABS2K7E8_9GAMM</name>
<dbReference type="Pfam" id="PF01312">
    <property type="entry name" value="Bac_export_2"/>
    <property type="match status" value="1"/>
</dbReference>
<evidence type="ECO:0000313" key="4">
    <source>
        <dbReference type="EMBL" id="MBM7126778.1"/>
    </source>
</evidence>
<dbReference type="Gene3D" id="6.10.250.2080">
    <property type="match status" value="1"/>
</dbReference>
<dbReference type="PANTHER" id="PTHR30531:SF12">
    <property type="entry name" value="FLAGELLAR BIOSYNTHETIC PROTEIN FLHB"/>
    <property type="match status" value="1"/>
</dbReference>
<keyword evidence="3" id="KW-1133">Transmembrane helix</keyword>
<protein>
    <recommendedName>
        <fullName evidence="1">Flagellar biosynthetic protein FlhB</fullName>
    </recommendedName>
</protein>
<keyword evidence="2" id="KW-1006">Bacterial flagellum protein export</keyword>
<evidence type="ECO:0000256" key="3">
    <source>
        <dbReference type="SAM" id="Phobius"/>
    </source>
</evidence>
<evidence type="ECO:0000256" key="2">
    <source>
        <dbReference type="ARBA" id="ARBA00023225"/>
    </source>
</evidence>
<organism evidence="4 5">
    <name type="scientific">Dyella flava</name>
    <dbReference type="NCBI Taxonomy" id="1920170"/>
    <lineage>
        <taxon>Bacteria</taxon>
        <taxon>Pseudomonadati</taxon>
        <taxon>Pseudomonadota</taxon>
        <taxon>Gammaproteobacteria</taxon>
        <taxon>Lysobacterales</taxon>
        <taxon>Rhodanobacteraceae</taxon>
        <taxon>Dyella</taxon>
    </lineage>
</organism>
<feature type="transmembrane region" description="Helical" evidence="3">
    <location>
        <begin position="174"/>
        <end position="203"/>
    </location>
</feature>
<feature type="transmembrane region" description="Helical" evidence="3">
    <location>
        <begin position="133"/>
        <end position="154"/>
    </location>
</feature>